<dbReference type="GO" id="GO:0000981">
    <property type="term" value="F:DNA-binding transcription factor activity, RNA polymerase II-specific"/>
    <property type="evidence" value="ECO:0007669"/>
    <property type="project" value="TreeGrafter"/>
</dbReference>
<dbReference type="GO" id="GO:1990837">
    <property type="term" value="F:sequence-specific double-stranded DNA binding"/>
    <property type="evidence" value="ECO:0007669"/>
    <property type="project" value="TreeGrafter"/>
</dbReference>
<dbReference type="CDD" id="cd00086">
    <property type="entry name" value="homeodomain"/>
    <property type="match status" value="1"/>
</dbReference>
<dbReference type="AlphaFoldDB" id="A0AAW0GY21"/>
<keyword evidence="1 2" id="KW-0238">DNA-binding</keyword>
<dbReference type="PANTHER" id="PTHR46255:SF3">
    <property type="entry name" value="HOMEOBOX DOMAIN-CONTAINING PROTEIN"/>
    <property type="match status" value="1"/>
</dbReference>
<evidence type="ECO:0000259" key="4">
    <source>
        <dbReference type="PROSITE" id="PS50071"/>
    </source>
</evidence>
<protein>
    <recommendedName>
        <fullName evidence="4">Homeobox domain-containing protein</fullName>
    </recommendedName>
</protein>
<dbReference type="Gene3D" id="1.10.10.60">
    <property type="entry name" value="Homeodomain-like"/>
    <property type="match status" value="1"/>
</dbReference>
<accession>A0AAW0GY21</accession>
<evidence type="ECO:0000256" key="3">
    <source>
        <dbReference type="SAM" id="MobiDB-lite"/>
    </source>
</evidence>
<dbReference type="EMBL" id="JASBNA010000002">
    <property type="protein sequence ID" value="KAK7695292.1"/>
    <property type="molecule type" value="Genomic_DNA"/>
</dbReference>
<dbReference type="InterPro" id="IPR009057">
    <property type="entry name" value="Homeodomain-like_sf"/>
</dbReference>
<keyword evidence="1 2" id="KW-0539">Nucleus</keyword>
<dbReference type="Pfam" id="PF00046">
    <property type="entry name" value="Homeodomain"/>
    <property type="match status" value="1"/>
</dbReference>
<feature type="domain" description="Homeobox" evidence="4">
    <location>
        <begin position="47"/>
        <end position="107"/>
    </location>
</feature>
<organism evidence="5 6">
    <name type="scientific">Cerrena zonata</name>
    <dbReference type="NCBI Taxonomy" id="2478898"/>
    <lineage>
        <taxon>Eukaryota</taxon>
        <taxon>Fungi</taxon>
        <taxon>Dikarya</taxon>
        <taxon>Basidiomycota</taxon>
        <taxon>Agaricomycotina</taxon>
        <taxon>Agaricomycetes</taxon>
        <taxon>Polyporales</taxon>
        <taxon>Cerrenaceae</taxon>
        <taxon>Cerrena</taxon>
    </lineage>
</organism>
<evidence type="ECO:0000256" key="2">
    <source>
        <dbReference type="RuleBase" id="RU000682"/>
    </source>
</evidence>
<dbReference type="GO" id="GO:0005634">
    <property type="term" value="C:nucleus"/>
    <property type="evidence" value="ECO:0007669"/>
    <property type="project" value="UniProtKB-SubCell"/>
</dbReference>
<dbReference type="SMART" id="SM00389">
    <property type="entry name" value="HOX"/>
    <property type="match status" value="1"/>
</dbReference>
<dbReference type="InterPro" id="IPR052631">
    <property type="entry name" value="Paired_homeobox_Bicoid"/>
</dbReference>
<dbReference type="Proteomes" id="UP001385951">
    <property type="component" value="Unassembled WGS sequence"/>
</dbReference>
<evidence type="ECO:0000256" key="1">
    <source>
        <dbReference type="PROSITE-ProRule" id="PRU00108"/>
    </source>
</evidence>
<feature type="compositionally biased region" description="Acidic residues" evidence="3">
    <location>
        <begin position="224"/>
        <end position="240"/>
    </location>
</feature>
<comment type="caution">
    <text evidence="5">The sequence shown here is derived from an EMBL/GenBank/DDBJ whole genome shotgun (WGS) entry which is preliminary data.</text>
</comment>
<sequence>MRPQTRSTRNIRPLIEESALHSVPATTLKRPRLESTFEVYRDEDSGPNKKKSRHRMTDLQLERLETLYQYATHPTRQEKEDLGHEVGMDGRTVTVWFQNRRQLAKKASDAEVVAKRYGNQLPTQRQPLAVVRTVANRQTSKPPATLSSDSSSHIILQPTPILAQPIVNQTFTSFYPKPLPTEKPIKRVTRPMESRPERTQVFEWKPYQRGMNDLDNSTNSSDGDTTDEDIDILNTDDDDILPQPPVQTNIKDIQIPAELRSRFSDDVVLGASLLLSFQNSAL</sequence>
<feature type="DNA-binding region" description="Homeobox" evidence="1">
    <location>
        <begin position="49"/>
        <end position="108"/>
    </location>
</feature>
<keyword evidence="1 2" id="KW-0371">Homeobox</keyword>
<name>A0AAW0GY21_9APHY</name>
<evidence type="ECO:0000313" key="5">
    <source>
        <dbReference type="EMBL" id="KAK7695292.1"/>
    </source>
</evidence>
<feature type="compositionally biased region" description="Polar residues" evidence="3">
    <location>
        <begin position="214"/>
        <end position="223"/>
    </location>
</feature>
<comment type="subcellular location">
    <subcellularLocation>
        <location evidence="1 2">Nucleus</location>
    </subcellularLocation>
</comment>
<dbReference type="SUPFAM" id="SSF46689">
    <property type="entry name" value="Homeodomain-like"/>
    <property type="match status" value="1"/>
</dbReference>
<dbReference type="PANTHER" id="PTHR46255">
    <property type="entry name" value="SHORT STATURE HOMEOBOX"/>
    <property type="match status" value="1"/>
</dbReference>
<proteinExistence type="predicted"/>
<reference evidence="5 6" key="1">
    <citation type="submission" date="2022-09" db="EMBL/GenBank/DDBJ databases">
        <authorList>
            <person name="Palmer J.M."/>
        </authorList>
    </citation>
    <scope>NUCLEOTIDE SEQUENCE [LARGE SCALE GENOMIC DNA]</scope>
    <source>
        <strain evidence="5 6">DSM 7382</strain>
    </source>
</reference>
<feature type="region of interest" description="Disordered" evidence="3">
    <location>
        <begin position="206"/>
        <end position="245"/>
    </location>
</feature>
<keyword evidence="6" id="KW-1185">Reference proteome</keyword>
<dbReference type="PROSITE" id="PS50071">
    <property type="entry name" value="HOMEOBOX_2"/>
    <property type="match status" value="1"/>
</dbReference>
<gene>
    <name evidence="5" type="ORF">QCA50_002482</name>
</gene>
<dbReference type="InterPro" id="IPR001356">
    <property type="entry name" value="HD"/>
</dbReference>
<evidence type="ECO:0000313" key="6">
    <source>
        <dbReference type="Proteomes" id="UP001385951"/>
    </source>
</evidence>